<evidence type="ECO:0000256" key="5">
    <source>
        <dbReference type="ARBA" id="ARBA00023136"/>
    </source>
</evidence>
<sequence>MGSWKCGSCLSSLLIPLALWSIIVNILLYFPNGQASYASSNKLTNYVWYFEGICFSGIMMLIVAAILLVLENDNNYKCCQSENCSKKYMTLLSMIFSALGIAFSGYCLVISALGLLQGPYCRTLDGWEYAFEGTAGRFLTDSSVWIQCLEPAHVVEWNIILFSILIALSGLQVIVCLIRVAIQLSKILCGTYSVIIQVNLHLFSAINGYMYGNLPNLTMCAEDRVKWYFVGMGCVLDTHSIFTHGQTLISRNHRKDTVTVFSASMQDAFLVAKGAGEWMLGCQIHGRDLFLLHNTGSGDSQGYDPLQMPHLSNGGNAIGEVIRLPFGKSVTQLGLEPMSLTPLTLCLMKTIHAYSPDFKLHFFVPVNPIR</sequence>
<keyword evidence="4 6" id="KW-1133">Transmembrane helix</keyword>
<dbReference type="Gene3D" id="2.60.40.420">
    <property type="entry name" value="Cupredoxins - blue copper proteins"/>
    <property type="match status" value="1"/>
</dbReference>
<protein>
    <recommendedName>
        <fullName evidence="9">Transmembrane 4 L6 family member 18</fullName>
    </recommendedName>
</protein>
<comment type="caution">
    <text evidence="7">The sequence shown here is derived from an EMBL/GenBank/DDBJ whole genome shotgun (WGS) entry which is preliminary data.</text>
</comment>
<dbReference type="SUPFAM" id="SSF49503">
    <property type="entry name" value="Cupredoxins"/>
    <property type="match status" value="1"/>
</dbReference>
<evidence type="ECO:0008006" key="9">
    <source>
        <dbReference type="Google" id="ProtNLM"/>
    </source>
</evidence>
<comment type="similarity">
    <text evidence="2">Belongs to the L6 tetraspanin family.</text>
</comment>
<dbReference type="PANTHER" id="PTHR14198:SF14">
    <property type="entry name" value="TRANSMEMBRANE 4 L6 FAMILY MEMBER 18"/>
    <property type="match status" value="1"/>
</dbReference>
<evidence type="ECO:0000313" key="7">
    <source>
        <dbReference type="EMBL" id="KAJ8786112.1"/>
    </source>
</evidence>
<feature type="transmembrane region" description="Helical" evidence="6">
    <location>
        <begin position="159"/>
        <end position="182"/>
    </location>
</feature>
<organism evidence="7 8">
    <name type="scientific">Eschrichtius robustus</name>
    <name type="common">California gray whale</name>
    <name type="synonym">Eschrichtius gibbosus</name>
    <dbReference type="NCBI Taxonomy" id="9764"/>
    <lineage>
        <taxon>Eukaryota</taxon>
        <taxon>Metazoa</taxon>
        <taxon>Chordata</taxon>
        <taxon>Craniata</taxon>
        <taxon>Vertebrata</taxon>
        <taxon>Euteleostomi</taxon>
        <taxon>Mammalia</taxon>
        <taxon>Eutheria</taxon>
        <taxon>Laurasiatheria</taxon>
        <taxon>Artiodactyla</taxon>
        <taxon>Whippomorpha</taxon>
        <taxon>Cetacea</taxon>
        <taxon>Mysticeti</taxon>
        <taxon>Eschrichtiidae</taxon>
        <taxon>Eschrichtius</taxon>
    </lineage>
</organism>
<accession>A0AB34H4J0</accession>
<reference evidence="7 8" key="1">
    <citation type="submission" date="2022-11" db="EMBL/GenBank/DDBJ databases">
        <title>Whole genome sequence of Eschrichtius robustus ER-17-0199.</title>
        <authorList>
            <person name="Bruniche-Olsen A."/>
            <person name="Black A.N."/>
            <person name="Fields C.J."/>
            <person name="Walden K."/>
            <person name="Dewoody J.A."/>
        </authorList>
    </citation>
    <scope>NUCLEOTIDE SEQUENCE [LARGE SCALE GENOMIC DNA]</scope>
    <source>
        <strain evidence="7">ER-17-0199</strain>
        <tissue evidence="7">Blubber</tissue>
    </source>
</reference>
<dbReference type="GO" id="GO:0016020">
    <property type="term" value="C:membrane"/>
    <property type="evidence" value="ECO:0007669"/>
    <property type="project" value="UniProtKB-SubCell"/>
</dbReference>
<comment type="subcellular location">
    <subcellularLocation>
        <location evidence="1">Membrane</location>
        <topology evidence="1">Multi-pass membrane protein</topology>
    </subcellularLocation>
</comment>
<proteinExistence type="inferred from homology"/>
<keyword evidence="5 6" id="KW-0472">Membrane</keyword>
<name>A0AB34H4J0_ESCRO</name>
<dbReference type="PANTHER" id="PTHR14198">
    <property type="entry name" value="TRANSMEMBRANE 4 L6 FAMILY MEMBER 1-RELATED"/>
    <property type="match status" value="1"/>
</dbReference>
<dbReference type="AlphaFoldDB" id="A0AB34H4J0"/>
<evidence type="ECO:0000256" key="2">
    <source>
        <dbReference type="ARBA" id="ARBA00006193"/>
    </source>
</evidence>
<dbReference type="Pfam" id="PF05805">
    <property type="entry name" value="L6_membrane"/>
    <property type="match status" value="1"/>
</dbReference>
<evidence type="ECO:0000256" key="3">
    <source>
        <dbReference type="ARBA" id="ARBA00022692"/>
    </source>
</evidence>
<evidence type="ECO:0000256" key="4">
    <source>
        <dbReference type="ARBA" id="ARBA00022989"/>
    </source>
</evidence>
<dbReference type="Proteomes" id="UP001159641">
    <property type="component" value="Unassembled WGS sequence"/>
</dbReference>
<dbReference type="InterPro" id="IPR008972">
    <property type="entry name" value="Cupredoxin"/>
</dbReference>
<evidence type="ECO:0000256" key="1">
    <source>
        <dbReference type="ARBA" id="ARBA00004141"/>
    </source>
</evidence>
<dbReference type="InterPro" id="IPR008661">
    <property type="entry name" value="L6_membrane"/>
</dbReference>
<feature type="transmembrane region" description="Helical" evidence="6">
    <location>
        <begin position="91"/>
        <end position="116"/>
    </location>
</feature>
<feature type="transmembrane region" description="Helical" evidence="6">
    <location>
        <begin position="194"/>
        <end position="212"/>
    </location>
</feature>
<gene>
    <name evidence="7" type="ORF">J1605_006546</name>
</gene>
<keyword evidence="3 6" id="KW-0812">Transmembrane</keyword>
<evidence type="ECO:0000256" key="6">
    <source>
        <dbReference type="SAM" id="Phobius"/>
    </source>
</evidence>
<feature type="transmembrane region" description="Helical" evidence="6">
    <location>
        <begin position="46"/>
        <end position="70"/>
    </location>
</feature>
<dbReference type="EMBL" id="JAIQCJ010001998">
    <property type="protein sequence ID" value="KAJ8786112.1"/>
    <property type="molecule type" value="Genomic_DNA"/>
</dbReference>
<evidence type="ECO:0000313" key="8">
    <source>
        <dbReference type="Proteomes" id="UP001159641"/>
    </source>
</evidence>
<feature type="transmembrane region" description="Helical" evidence="6">
    <location>
        <begin position="12"/>
        <end position="31"/>
    </location>
</feature>
<keyword evidence="8" id="KW-1185">Reference proteome</keyword>